<name>A0A090V5U8_PSEVU</name>
<dbReference type="AlphaFoldDB" id="A0A090V5U8"/>
<evidence type="ECO:0000313" key="1">
    <source>
        <dbReference type="EMBL" id="GAL58624.1"/>
    </source>
</evidence>
<dbReference type="Proteomes" id="UP000029462">
    <property type="component" value="Unassembled WGS sequence"/>
</dbReference>
<dbReference type="SMART" id="SM00248">
    <property type="entry name" value="ANK"/>
    <property type="match status" value="3"/>
</dbReference>
<sequence>MNKLIRTLALVLTILIMQGCKKNMPYEPQDFFGGRQLELAQMIYEGDEAKLKEKLSSLSKEELNQPAKEEMTLLFWSVLNSTKDKSTPDRLKIITDLVKAGADPLQPRTEGGSSPAEFVLQGDNGAWIKAMLDGGLSPNAKDKTFNKPIVFETLKAKNTATLNVMLDYGADVNAKSAMDRTLLINALYASKIEHIELLLKKGANPQLKDSFNENFTFLLNKEIFQKDQNNEYIKRLIAVRDNL</sequence>
<comment type="caution">
    <text evidence="1">The sequence shown here is derived from an EMBL/GenBank/DDBJ whole genome shotgun (WGS) entry which is preliminary data.</text>
</comment>
<keyword evidence="2" id="KW-1185">Reference proteome</keyword>
<dbReference type="InterPro" id="IPR036770">
    <property type="entry name" value="Ankyrin_rpt-contain_sf"/>
</dbReference>
<dbReference type="InterPro" id="IPR002110">
    <property type="entry name" value="Ankyrin_rpt"/>
</dbReference>
<dbReference type="Gene3D" id="1.25.40.20">
    <property type="entry name" value="Ankyrin repeat-containing domain"/>
    <property type="match status" value="1"/>
</dbReference>
<organism evidence="1 2">
    <name type="scientific">Pseudescherichia vulneris NBRC 102420</name>
    <dbReference type="NCBI Taxonomy" id="1115515"/>
    <lineage>
        <taxon>Bacteria</taxon>
        <taxon>Pseudomonadati</taxon>
        <taxon>Pseudomonadota</taxon>
        <taxon>Gammaproteobacteria</taxon>
        <taxon>Enterobacterales</taxon>
        <taxon>Enterobacteriaceae</taxon>
        <taxon>Pseudescherichia</taxon>
    </lineage>
</organism>
<dbReference type="STRING" id="1115515.EV102420_12_01300"/>
<dbReference type="OrthoDB" id="9812708at2"/>
<dbReference type="SUPFAM" id="SSF48403">
    <property type="entry name" value="Ankyrin repeat"/>
    <property type="match status" value="1"/>
</dbReference>
<evidence type="ECO:0000313" key="2">
    <source>
        <dbReference type="Proteomes" id="UP000029462"/>
    </source>
</evidence>
<accession>A0A090V5U8</accession>
<dbReference type="EMBL" id="BBMZ01000012">
    <property type="protein sequence ID" value="GAL58624.1"/>
    <property type="molecule type" value="Genomic_DNA"/>
</dbReference>
<dbReference type="PROSITE" id="PS51257">
    <property type="entry name" value="PROKAR_LIPOPROTEIN"/>
    <property type="match status" value="1"/>
</dbReference>
<proteinExistence type="predicted"/>
<dbReference type="RefSeq" id="WP_042391696.1">
    <property type="nucleotide sequence ID" value="NZ_BBMZ01000012.1"/>
</dbReference>
<reference evidence="1 2" key="1">
    <citation type="submission" date="2014-09" db="EMBL/GenBank/DDBJ databases">
        <title>Whole genome shotgun sequence of Escherichia vulneris NBRC 102420.</title>
        <authorList>
            <person name="Yoshida Y."/>
            <person name="Hosoyama A."/>
            <person name="Tsuchikane K."/>
            <person name="Ohji S."/>
            <person name="Ichikawa N."/>
            <person name="Kimura A."/>
            <person name="Yamazoe A."/>
            <person name="Ezaki T."/>
            <person name="Fujita N."/>
        </authorList>
    </citation>
    <scope>NUCLEOTIDE SEQUENCE [LARGE SCALE GENOMIC DNA]</scope>
    <source>
        <strain evidence="1 2">NBRC 102420</strain>
    </source>
</reference>
<gene>
    <name evidence="1" type="ORF">EV102420_12_01300</name>
</gene>
<dbReference type="eggNOG" id="COG0666">
    <property type="taxonomic scope" value="Bacteria"/>
</dbReference>
<protein>
    <submittedName>
        <fullName evidence="1">Uncharacterized protein</fullName>
    </submittedName>
</protein>